<keyword evidence="1" id="KW-0175">Coiled coil</keyword>
<keyword evidence="5" id="KW-1185">Reference proteome</keyword>
<dbReference type="AlphaFoldDB" id="L1J593"/>
<evidence type="ECO:0000313" key="3">
    <source>
        <dbReference type="EMBL" id="EKX43681.1"/>
    </source>
</evidence>
<dbReference type="GeneID" id="17300321"/>
<evidence type="ECO:0000313" key="5">
    <source>
        <dbReference type="Proteomes" id="UP000011087"/>
    </source>
</evidence>
<reference evidence="3 5" key="1">
    <citation type="journal article" date="2012" name="Nature">
        <title>Algal genomes reveal evolutionary mosaicism and the fate of nucleomorphs.</title>
        <authorList>
            <consortium name="DOE Joint Genome Institute"/>
            <person name="Curtis B.A."/>
            <person name="Tanifuji G."/>
            <person name="Burki F."/>
            <person name="Gruber A."/>
            <person name="Irimia M."/>
            <person name="Maruyama S."/>
            <person name="Arias M.C."/>
            <person name="Ball S.G."/>
            <person name="Gile G.H."/>
            <person name="Hirakawa Y."/>
            <person name="Hopkins J.F."/>
            <person name="Kuo A."/>
            <person name="Rensing S.A."/>
            <person name="Schmutz J."/>
            <person name="Symeonidi A."/>
            <person name="Elias M."/>
            <person name="Eveleigh R.J."/>
            <person name="Herman E.K."/>
            <person name="Klute M.J."/>
            <person name="Nakayama T."/>
            <person name="Obornik M."/>
            <person name="Reyes-Prieto A."/>
            <person name="Armbrust E.V."/>
            <person name="Aves S.J."/>
            <person name="Beiko R.G."/>
            <person name="Coutinho P."/>
            <person name="Dacks J.B."/>
            <person name="Durnford D.G."/>
            <person name="Fast N.M."/>
            <person name="Green B.R."/>
            <person name="Grisdale C.J."/>
            <person name="Hempel F."/>
            <person name="Henrissat B."/>
            <person name="Hoppner M.P."/>
            <person name="Ishida K."/>
            <person name="Kim E."/>
            <person name="Koreny L."/>
            <person name="Kroth P.G."/>
            <person name="Liu Y."/>
            <person name="Malik S.B."/>
            <person name="Maier U.G."/>
            <person name="McRose D."/>
            <person name="Mock T."/>
            <person name="Neilson J.A."/>
            <person name="Onodera N.T."/>
            <person name="Poole A.M."/>
            <person name="Pritham E.J."/>
            <person name="Richards T.A."/>
            <person name="Rocap G."/>
            <person name="Roy S.W."/>
            <person name="Sarai C."/>
            <person name="Schaack S."/>
            <person name="Shirato S."/>
            <person name="Slamovits C.H."/>
            <person name="Spencer D.F."/>
            <person name="Suzuki S."/>
            <person name="Worden A.Z."/>
            <person name="Zauner S."/>
            <person name="Barry K."/>
            <person name="Bell C."/>
            <person name="Bharti A.K."/>
            <person name="Crow J.A."/>
            <person name="Grimwood J."/>
            <person name="Kramer R."/>
            <person name="Lindquist E."/>
            <person name="Lucas S."/>
            <person name="Salamov A."/>
            <person name="McFadden G.I."/>
            <person name="Lane C.E."/>
            <person name="Keeling P.J."/>
            <person name="Gray M.W."/>
            <person name="Grigoriev I.V."/>
            <person name="Archibald J.M."/>
        </authorList>
    </citation>
    <scope>NUCLEOTIDE SEQUENCE</scope>
    <source>
        <strain evidence="3 5">CCMP2712</strain>
    </source>
</reference>
<feature type="region of interest" description="Disordered" evidence="2">
    <location>
        <begin position="286"/>
        <end position="342"/>
    </location>
</feature>
<dbReference type="RefSeq" id="XP_005830661.1">
    <property type="nucleotide sequence ID" value="XM_005830604.1"/>
</dbReference>
<dbReference type="HOGENOM" id="CLU_812474_0_0_1"/>
<reference evidence="4" key="3">
    <citation type="submission" date="2016-03" db="UniProtKB">
        <authorList>
            <consortium name="EnsemblProtists"/>
        </authorList>
    </citation>
    <scope>IDENTIFICATION</scope>
</reference>
<organism evidence="3">
    <name type="scientific">Guillardia theta (strain CCMP2712)</name>
    <name type="common">Cryptophyte</name>
    <dbReference type="NCBI Taxonomy" id="905079"/>
    <lineage>
        <taxon>Eukaryota</taxon>
        <taxon>Cryptophyceae</taxon>
        <taxon>Pyrenomonadales</taxon>
        <taxon>Geminigeraceae</taxon>
        <taxon>Guillardia</taxon>
    </lineage>
</organism>
<proteinExistence type="predicted"/>
<feature type="coiled-coil region" evidence="1">
    <location>
        <begin position="125"/>
        <end position="152"/>
    </location>
</feature>
<evidence type="ECO:0000313" key="4">
    <source>
        <dbReference type="EnsemblProtists" id="EKX43681"/>
    </source>
</evidence>
<name>L1J593_GUITC</name>
<feature type="compositionally biased region" description="Basic and acidic residues" evidence="2">
    <location>
        <begin position="286"/>
        <end position="297"/>
    </location>
</feature>
<sequence>MFADPNVRFSYPHSVAEFSSVTAIDPARFPPPLNYHDMAELNNFFRFERDSPQMLRLQQLNPSSSISDRRFYIRQDPCRGLEFLAAFEGFVKLDGAADVHSFLHRMGQGYMLSPYSIFGRTIHHYFKLAEEYNRLLEENAHLEEENKMLRQRLDELQPLCNVEHLTFGKLWSTIFPNRECPNSIDDMSESDRWTYIKSVVNALHPVMRVLESCLLKLGPSCSIYKMFGYMCAIPQRNDSLFHLENFLSGFASSIASTLQSRVLTNHSVRNAVRRIASCLGPDVKRSARKSLGEGARRDRTKKARGTEQETGPEAAASLMTGVSVDQESRPGQTSDRAGEPAD</sequence>
<reference evidence="5" key="2">
    <citation type="submission" date="2012-11" db="EMBL/GenBank/DDBJ databases">
        <authorList>
            <person name="Kuo A."/>
            <person name="Curtis B.A."/>
            <person name="Tanifuji G."/>
            <person name="Burki F."/>
            <person name="Gruber A."/>
            <person name="Irimia M."/>
            <person name="Maruyama S."/>
            <person name="Arias M.C."/>
            <person name="Ball S.G."/>
            <person name="Gile G.H."/>
            <person name="Hirakawa Y."/>
            <person name="Hopkins J.F."/>
            <person name="Rensing S.A."/>
            <person name="Schmutz J."/>
            <person name="Symeonidi A."/>
            <person name="Elias M."/>
            <person name="Eveleigh R.J."/>
            <person name="Herman E.K."/>
            <person name="Klute M.J."/>
            <person name="Nakayama T."/>
            <person name="Obornik M."/>
            <person name="Reyes-Prieto A."/>
            <person name="Armbrust E.V."/>
            <person name="Aves S.J."/>
            <person name="Beiko R.G."/>
            <person name="Coutinho P."/>
            <person name="Dacks J.B."/>
            <person name="Durnford D.G."/>
            <person name="Fast N.M."/>
            <person name="Green B.R."/>
            <person name="Grisdale C."/>
            <person name="Hempe F."/>
            <person name="Henrissat B."/>
            <person name="Hoppner M.P."/>
            <person name="Ishida K.-I."/>
            <person name="Kim E."/>
            <person name="Koreny L."/>
            <person name="Kroth P.G."/>
            <person name="Liu Y."/>
            <person name="Malik S.-B."/>
            <person name="Maier U.G."/>
            <person name="McRose D."/>
            <person name="Mock T."/>
            <person name="Neilson J.A."/>
            <person name="Onodera N.T."/>
            <person name="Poole A.M."/>
            <person name="Pritham E.J."/>
            <person name="Richards T.A."/>
            <person name="Rocap G."/>
            <person name="Roy S.W."/>
            <person name="Sarai C."/>
            <person name="Schaack S."/>
            <person name="Shirato S."/>
            <person name="Slamovits C.H."/>
            <person name="Spencer D.F."/>
            <person name="Suzuki S."/>
            <person name="Worden A.Z."/>
            <person name="Zauner S."/>
            <person name="Barry K."/>
            <person name="Bell C."/>
            <person name="Bharti A.K."/>
            <person name="Crow J.A."/>
            <person name="Grimwood J."/>
            <person name="Kramer R."/>
            <person name="Lindquist E."/>
            <person name="Lucas S."/>
            <person name="Salamov A."/>
            <person name="McFadden G.I."/>
            <person name="Lane C.E."/>
            <person name="Keeling P.J."/>
            <person name="Gray M.W."/>
            <person name="Grigoriev I.V."/>
            <person name="Archibald J.M."/>
        </authorList>
    </citation>
    <scope>NUCLEOTIDE SEQUENCE</scope>
    <source>
        <strain evidence="5">CCMP2712</strain>
    </source>
</reference>
<protein>
    <submittedName>
        <fullName evidence="3 4">Uncharacterized protein</fullName>
    </submittedName>
</protein>
<dbReference type="KEGG" id="gtt:GUITHDRAFT_110480"/>
<gene>
    <name evidence="3" type="ORF">GUITHDRAFT_110480</name>
</gene>
<dbReference type="EnsemblProtists" id="EKX43681">
    <property type="protein sequence ID" value="EKX43681"/>
    <property type="gene ID" value="GUITHDRAFT_110480"/>
</dbReference>
<feature type="compositionally biased region" description="Polar residues" evidence="2">
    <location>
        <begin position="323"/>
        <end position="335"/>
    </location>
</feature>
<evidence type="ECO:0000256" key="2">
    <source>
        <dbReference type="SAM" id="MobiDB-lite"/>
    </source>
</evidence>
<dbReference type="EMBL" id="JH993009">
    <property type="protein sequence ID" value="EKX43681.1"/>
    <property type="molecule type" value="Genomic_DNA"/>
</dbReference>
<accession>L1J593</accession>
<evidence type="ECO:0000256" key="1">
    <source>
        <dbReference type="SAM" id="Coils"/>
    </source>
</evidence>
<dbReference type="PaxDb" id="55529-EKX43681"/>
<dbReference type="Proteomes" id="UP000011087">
    <property type="component" value="Unassembled WGS sequence"/>
</dbReference>